<name>A0A4Q2UHB9_9BACT</name>
<dbReference type="EMBL" id="SBLB01000012">
    <property type="protein sequence ID" value="RYC66700.1"/>
    <property type="molecule type" value="Genomic_DNA"/>
</dbReference>
<feature type="transmembrane region" description="Helical" evidence="1">
    <location>
        <begin position="40"/>
        <end position="63"/>
    </location>
</feature>
<evidence type="ECO:0000313" key="2">
    <source>
        <dbReference type="EMBL" id="RYC66700.1"/>
    </source>
</evidence>
<evidence type="ECO:0000256" key="1">
    <source>
        <dbReference type="SAM" id="Phobius"/>
    </source>
</evidence>
<dbReference type="RefSeq" id="WP_129606125.1">
    <property type="nucleotide sequence ID" value="NZ_SBLB01000012.1"/>
</dbReference>
<feature type="transmembrane region" description="Helical" evidence="1">
    <location>
        <begin position="191"/>
        <end position="211"/>
    </location>
</feature>
<accession>A0A4Q2UHB9</accession>
<dbReference type="PANTHER" id="PTHR36394">
    <property type="entry name" value="OS01G0277700 PROTEIN"/>
    <property type="match status" value="1"/>
</dbReference>
<comment type="caution">
    <text evidence="2">The sequence shown here is derived from an EMBL/GenBank/DDBJ whole genome shotgun (WGS) entry which is preliminary data.</text>
</comment>
<sequence length="213" mass="23650">MDAIFIGSLTLSLLHALIPSHWLPFVTIGQTERWSLRQTLTVTAIAGLAHTVSTTLLGVLVSLAGRQLAENYHDLSERAIPLLLLALGIWYLMQHLRHRHVHDHIDAGSVRKHRSFSALLLSLVLAMFLSPCLEIETYFLSAGAKGWAAVWLVALIYNTITLSGMLLMVMLGRRGLQQVNAHWPGAARFEHNENLITGLTLVGLALVNFFIEF</sequence>
<keyword evidence="3" id="KW-1185">Reference proteome</keyword>
<keyword evidence="1" id="KW-1133">Transmembrane helix</keyword>
<keyword evidence="1" id="KW-0472">Membrane</keyword>
<feature type="transmembrane region" description="Helical" evidence="1">
    <location>
        <begin position="113"/>
        <end position="135"/>
    </location>
</feature>
<gene>
    <name evidence="2" type="ORF">EQG79_28095</name>
</gene>
<protein>
    <recommendedName>
        <fullName evidence="4">Urease accessory protein UreH-like transmembrane domain-containing protein</fullName>
    </recommendedName>
</protein>
<proteinExistence type="predicted"/>
<evidence type="ECO:0000313" key="3">
    <source>
        <dbReference type="Proteomes" id="UP000290407"/>
    </source>
</evidence>
<feature type="transmembrane region" description="Helical" evidence="1">
    <location>
        <begin position="147"/>
        <end position="171"/>
    </location>
</feature>
<dbReference type="PANTHER" id="PTHR36394:SF1">
    <property type="entry name" value="OS01G0277700 PROTEIN"/>
    <property type="match status" value="1"/>
</dbReference>
<organism evidence="2 3">
    <name type="scientific">Spirosoma sordidisoli</name>
    <dbReference type="NCBI Taxonomy" id="2502893"/>
    <lineage>
        <taxon>Bacteria</taxon>
        <taxon>Pseudomonadati</taxon>
        <taxon>Bacteroidota</taxon>
        <taxon>Cytophagia</taxon>
        <taxon>Cytophagales</taxon>
        <taxon>Cytophagaceae</taxon>
        <taxon>Spirosoma</taxon>
    </lineage>
</organism>
<dbReference type="Proteomes" id="UP000290407">
    <property type="component" value="Unassembled WGS sequence"/>
</dbReference>
<feature type="transmembrane region" description="Helical" evidence="1">
    <location>
        <begin position="75"/>
        <end position="93"/>
    </location>
</feature>
<keyword evidence="1" id="KW-0812">Transmembrane</keyword>
<reference evidence="2 3" key="1">
    <citation type="submission" date="2019-01" db="EMBL/GenBank/DDBJ databases">
        <title>Spirosoma flava sp. nov., a propanil-degrading bacterium isolated from herbicide-contaminated soil.</title>
        <authorList>
            <person name="Zhang L."/>
            <person name="Jiang J.-D."/>
        </authorList>
    </citation>
    <scope>NUCLEOTIDE SEQUENCE [LARGE SCALE GENOMIC DNA]</scope>
    <source>
        <strain evidence="2 3">TY50</strain>
    </source>
</reference>
<evidence type="ECO:0008006" key="4">
    <source>
        <dbReference type="Google" id="ProtNLM"/>
    </source>
</evidence>
<dbReference type="AlphaFoldDB" id="A0A4Q2UHB9"/>